<dbReference type="HOGENOM" id="CLU_2456385_0_0_1"/>
<evidence type="ECO:0000313" key="2">
    <source>
        <dbReference type="EMBL" id="EFE42333.1"/>
    </source>
</evidence>
<feature type="region of interest" description="Disordered" evidence="1">
    <location>
        <begin position="25"/>
        <end position="51"/>
    </location>
</feature>
<dbReference type="Proteomes" id="UP000008383">
    <property type="component" value="Unassembled WGS sequence"/>
</dbReference>
<dbReference type="KEGG" id="tve:TRV_02938"/>
<evidence type="ECO:0000313" key="3">
    <source>
        <dbReference type="Proteomes" id="UP000008383"/>
    </source>
</evidence>
<dbReference type="GeneID" id="9576989"/>
<accession>D4D759</accession>
<reference evidence="3" key="1">
    <citation type="journal article" date="2011" name="Genome Biol.">
        <title>Comparative and functional genomics provide insights into the pathogenicity of dermatophytic fungi.</title>
        <authorList>
            <person name="Burmester A."/>
            <person name="Shelest E."/>
            <person name="Gloeckner G."/>
            <person name="Heddergott C."/>
            <person name="Schindler S."/>
            <person name="Staib P."/>
            <person name="Heidel A."/>
            <person name="Felder M."/>
            <person name="Petzold A."/>
            <person name="Szafranski K."/>
            <person name="Feuermann M."/>
            <person name="Pedruzzi I."/>
            <person name="Priebe S."/>
            <person name="Groth M."/>
            <person name="Winkler R."/>
            <person name="Li W."/>
            <person name="Kniemeyer O."/>
            <person name="Schroeckh V."/>
            <person name="Hertweck C."/>
            <person name="Hube B."/>
            <person name="White T.C."/>
            <person name="Platzer M."/>
            <person name="Guthke R."/>
            <person name="Heitman J."/>
            <person name="Woestemeyer J."/>
            <person name="Zipfel P.F."/>
            <person name="Monod M."/>
            <person name="Brakhage A.A."/>
        </authorList>
    </citation>
    <scope>NUCLEOTIDE SEQUENCE [LARGE SCALE GENOMIC DNA]</scope>
    <source>
        <strain evidence="3">HKI 0517</strain>
    </source>
</reference>
<evidence type="ECO:0000256" key="1">
    <source>
        <dbReference type="SAM" id="MobiDB-lite"/>
    </source>
</evidence>
<organism evidence="2 3">
    <name type="scientific">Trichophyton verrucosum (strain HKI 0517)</name>
    <dbReference type="NCBI Taxonomy" id="663202"/>
    <lineage>
        <taxon>Eukaryota</taxon>
        <taxon>Fungi</taxon>
        <taxon>Dikarya</taxon>
        <taxon>Ascomycota</taxon>
        <taxon>Pezizomycotina</taxon>
        <taxon>Eurotiomycetes</taxon>
        <taxon>Eurotiomycetidae</taxon>
        <taxon>Onygenales</taxon>
        <taxon>Arthrodermataceae</taxon>
        <taxon>Trichophyton</taxon>
    </lineage>
</organism>
<gene>
    <name evidence="2" type="ORF">TRV_02938</name>
</gene>
<protein>
    <submittedName>
        <fullName evidence="2">Uncharacterized protein</fullName>
    </submittedName>
</protein>
<comment type="caution">
    <text evidence="2">The sequence shown here is derived from an EMBL/GenBank/DDBJ whole genome shotgun (WGS) entry which is preliminary data.</text>
</comment>
<proteinExistence type="predicted"/>
<dbReference type="EMBL" id="ACYE01000150">
    <property type="protein sequence ID" value="EFE42333.1"/>
    <property type="molecule type" value="Genomic_DNA"/>
</dbReference>
<keyword evidence="3" id="KW-1185">Reference proteome</keyword>
<sequence length="89" mass="10296">MQDISMIGPDQGALLKDWMPIFKKQPRRQGSQFLGPQGEEKDEEERSRRRSKYKLLSWKKQGEKKSKLVVCPAWPSYGAMPLTSQQSMP</sequence>
<dbReference type="RefSeq" id="XP_003022951.1">
    <property type="nucleotide sequence ID" value="XM_003022905.1"/>
</dbReference>
<name>D4D759_TRIVH</name>
<dbReference type="AlphaFoldDB" id="D4D759"/>